<proteinExistence type="predicted"/>
<dbReference type="Gene3D" id="3.90.79.10">
    <property type="entry name" value="Nucleoside Triphosphate Pyrophosphohydrolase"/>
    <property type="match status" value="1"/>
</dbReference>
<dbReference type="CDD" id="cd24158">
    <property type="entry name" value="NUDIX_ADPRase_Rv1700"/>
    <property type="match status" value="1"/>
</dbReference>
<dbReference type="InterPro" id="IPR015797">
    <property type="entry name" value="NUDIX_hydrolase-like_dom_sf"/>
</dbReference>
<dbReference type="Pfam" id="PF00293">
    <property type="entry name" value="NUDIX"/>
    <property type="match status" value="1"/>
</dbReference>
<dbReference type="AlphaFoldDB" id="A0AAE3YHB9"/>
<dbReference type="RefSeq" id="WP_309852203.1">
    <property type="nucleotide sequence ID" value="NZ_BAAAIU010000004.1"/>
</dbReference>
<keyword evidence="5" id="KW-1185">Reference proteome</keyword>
<dbReference type="GO" id="GO:0047631">
    <property type="term" value="F:ADP-ribose diphosphatase activity"/>
    <property type="evidence" value="ECO:0007669"/>
    <property type="project" value="UniProtKB-EC"/>
</dbReference>
<evidence type="ECO:0000259" key="3">
    <source>
        <dbReference type="PROSITE" id="PS51462"/>
    </source>
</evidence>
<dbReference type="SUPFAM" id="SSF55811">
    <property type="entry name" value="Nudix"/>
    <property type="match status" value="1"/>
</dbReference>
<dbReference type="PANTHER" id="PTHR11839">
    <property type="entry name" value="UDP/ADP-SUGAR PYROPHOSPHATASE"/>
    <property type="match status" value="1"/>
</dbReference>
<feature type="region of interest" description="Disordered" evidence="2">
    <location>
        <begin position="1"/>
        <end position="21"/>
    </location>
</feature>
<dbReference type="GO" id="GO:0019693">
    <property type="term" value="P:ribose phosphate metabolic process"/>
    <property type="evidence" value="ECO:0007669"/>
    <property type="project" value="TreeGrafter"/>
</dbReference>
<dbReference type="GO" id="GO:0005829">
    <property type="term" value="C:cytosol"/>
    <property type="evidence" value="ECO:0007669"/>
    <property type="project" value="TreeGrafter"/>
</dbReference>
<evidence type="ECO:0000313" key="4">
    <source>
        <dbReference type="EMBL" id="MDR6892727.1"/>
    </source>
</evidence>
<dbReference type="InterPro" id="IPR000086">
    <property type="entry name" value="NUDIX_hydrolase_dom"/>
</dbReference>
<reference evidence="4" key="1">
    <citation type="submission" date="2023-07" db="EMBL/GenBank/DDBJ databases">
        <title>Sequencing the genomes of 1000 actinobacteria strains.</title>
        <authorList>
            <person name="Klenk H.-P."/>
        </authorList>
    </citation>
    <scope>NUCLEOTIDE SEQUENCE</scope>
    <source>
        <strain evidence="4">DSM 13988</strain>
    </source>
</reference>
<feature type="domain" description="Nudix hydrolase" evidence="3">
    <location>
        <begin position="59"/>
        <end position="198"/>
    </location>
</feature>
<evidence type="ECO:0000256" key="2">
    <source>
        <dbReference type="SAM" id="MobiDB-lite"/>
    </source>
</evidence>
<name>A0AAE3YHB9_9MICC</name>
<dbReference type="PROSITE" id="PS51462">
    <property type="entry name" value="NUDIX"/>
    <property type="match status" value="1"/>
</dbReference>
<sequence>MTHGAGEQAVPRLGREELVDEPSQREVLSHEVLQRGHVQTLVREEFRLSGDVTLTRDFVQHPGAVVVAALNERNELLMIRQYRHPARMLMWELPAGLLDVEGESPWDGAPRELAEEADAVASEWHTLVDVQNSAGGSTEATRVFLARGLTPVPDADLHERDAEEAEIERAWVPVEEAVAAVFAGTVHNVGAVLGILAVDRFLAGSLELRPADAPWQAHPRHADWS</sequence>
<dbReference type="EC" id="3.6.1.13" evidence="4"/>
<evidence type="ECO:0000256" key="1">
    <source>
        <dbReference type="ARBA" id="ARBA00022801"/>
    </source>
</evidence>
<gene>
    <name evidence="4" type="ORF">J2S35_001667</name>
</gene>
<evidence type="ECO:0000313" key="5">
    <source>
        <dbReference type="Proteomes" id="UP001247307"/>
    </source>
</evidence>
<comment type="caution">
    <text evidence="4">The sequence shown here is derived from an EMBL/GenBank/DDBJ whole genome shotgun (WGS) entry which is preliminary data.</text>
</comment>
<keyword evidence="1 4" id="KW-0378">Hydrolase</keyword>
<accession>A0AAE3YHB9</accession>
<dbReference type="Proteomes" id="UP001247307">
    <property type="component" value="Unassembled WGS sequence"/>
</dbReference>
<organism evidence="4 5">
    <name type="scientific">Falsarthrobacter nasiphocae</name>
    <dbReference type="NCBI Taxonomy" id="189863"/>
    <lineage>
        <taxon>Bacteria</taxon>
        <taxon>Bacillati</taxon>
        <taxon>Actinomycetota</taxon>
        <taxon>Actinomycetes</taxon>
        <taxon>Micrococcales</taxon>
        <taxon>Micrococcaceae</taxon>
        <taxon>Falsarthrobacter</taxon>
    </lineage>
</organism>
<dbReference type="PANTHER" id="PTHR11839:SF31">
    <property type="entry name" value="ADP-RIBOSE PYROPHOSPHATASE"/>
    <property type="match status" value="1"/>
</dbReference>
<dbReference type="GO" id="GO:0006753">
    <property type="term" value="P:nucleoside phosphate metabolic process"/>
    <property type="evidence" value="ECO:0007669"/>
    <property type="project" value="TreeGrafter"/>
</dbReference>
<protein>
    <submittedName>
        <fullName evidence="4">ADP-ribose pyrophosphatase</fullName>
        <ecNumber evidence="4">3.6.1.13</ecNumber>
    </submittedName>
</protein>
<dbReference type="EMBL" id="JAVDUI010000001">
    <property type="protein sequence ID" value="MDR6892727.1"/>
    <property type="molecule type" value="Genomic_DNA"/>
</dbReference>